<gene>
    <name evidence="1" type="ORF">LKD48_08140</name>
</gene>
<dbReference type="InterPro" id="IPR016195">
    <property type="entry name" value="Pol/histidinol_Pase-like"/>
</dbReference>
<dbReference type="Gene3D" id="3.20.20.140">
    <property type="entry name" value="Metal-dependent hydrolases"/>
    <property type="match status" value="1"/>
</dbReference>
<dbReference type="GO" id="GO:0035312">
    <property type="term" value="F:5'-3' DNA exonuclease activity"/>
    <property type="evidence" value="ECO:0007669"/>
    <property type="project" value="TreeGrafter"/>
</dbReference>
<reference evidence="1 2" key="1">
    <citation type="submission" date="2021-10" db="EMBL/GenBank/DDBJ databases">
        <title>Anaerobic single-cell dispensing facilitates the cultivation of human gut bacteria.</title>
        <authorList>
            <person name="Afrizal A."/>
        </authorList>
    </citation>
    <scope>NUCLEOTIDE SEQUENCE [LARGE SCALE GENOMIC DNA]</scope>
    <source>
        <strain evidence="1 2">CLA-AA-H224</strain>
    </source>
</reference>
<name>A0AAE3JCG1_9FIRM</name>
<protein>
    <submittedName>
        <fullName evidence="1">CehA/McbA family metallohydrolase</fullName>
    </submittedName>
</protein>
<proteinExistence type="predicted"/>
<dbReference type="PANTHER" id="PTHR42924:SF3">
    <property type="entry name" value="POLYMERASE_HISTIDINOL PHOSPHATASE N-TERMINAL DOMAIN-CONTAINING PROTEIN"/>
    <property type="match status" value="1"/>
</dbReference>
<keyword evidence="2" id="KW-1185">Reference proteome</keyword>
<accession>A0AAE3JCG1</accession>
<dbReference type="CDD" id="cd07432">
    <property type="entry name" value="PHP_HisPPase"/>
    <property type="match status" value="1"/>
</dbReference>
<dbReference type="AlphaFoldDB" id="A0AAE3JCG1"/>
<dbReference type="InterPro" id="IPR052018">
    <property type="entry name" value="PHP_domain"/>
</dbReference>
<sequence>MKFDKLIELLKEMETTIESEENQTFLEKLNREELINTMQFLQRCAAQAGYYYNLQAPGSEFGIMKLQATENDDPIVAQAKIWDNKEHKIRTRFSLRRLVTEEDGTLSVKLPCGSYEAEVTCGPEYSTIFVPFEITKDKVTTIKARLARIAHLTDHGWTAGDLHHHSIYSSPAYGGTDPVIETPDQVCRSMKSLGMQFGALSDHHNVLNHEEWQRQNNNFTPIISKEISTSNGHVLQLGVDDDVIYEIPNGKERTTENLRNEFIRICNEIRKKDGLPQVNHPFDASFSTRYNSEFWDMIEIFESMEIWNGATPFAAGTINAKAFKKWLSLLDEGKRLTATTGSDTHNIYGDDYFGMTEWLDWLMDIVMKHPEIYPEQMNEKVAYLTWLYKKVWPRLLSWVEQSNTPSTIHNYVYTNGKNQPQEILQAIREGHSFISNGPLITAEINGVSYGDTATLKDNTGKLSVHVFSKKPINHLWMYTGVDKKVEICTGSGSLEGGFAYDIVTDEFDFGGASWALFVADGGENNLAISNPILFA</sequence>
<dbReference type="Proteomes" id="UP001198200">
    <property type="component" value="Unassembled WGS sequence"/>
</dbReference>
<dbReference type="GO" id="GO:0004534">
    <property type="term" value="F:5'-3' RNA exonuclease activity"/>
    <property type="evidence" value="ECO:0007669"/>
    <property type="project" value="TreeGrafter"/>
</dbReference>
<dbReference type="SUPFAM" id="SSF89550">
    <property type="entry name" value="PHP domain-like"/>
    <property type="match status" value="1"/>
</dbReference>
<evidence type="ECO:0000313" key="2">
    <source>
        <dbReference type="Proteomes" id="UP001198200"/>
    </source>
</evidence>
<evidence type="ECO:0000313" key="1">
    <source>
        <dbReference type="EMBL" id="MCC2221603.1"/>
    </source>
</evidence>
<comment type="caution">
    <text evidence="1">The sequence shown here is derived from an EMBL/GenBank/DDBJ whole genome shotgun (WGS) entry which is preliminary data.</text>
</comment>
<dbReference type="NCBIfam" id="NF038032">
    <property type="entry name" value="CehA_McbA_metalo"/>
    <property type="match status" value="1"/>
</dbReference>
<dbReference type="EMBL" id="JAJEQN010000017">
    <property type="protein sequence ID" value="MCC2221603.1"/>
    <property type="molecule type" value="Genomic_DNA"/>
</dbReference>
<dbReference type="PANTHER" id="PTHR42924">
    <property type="entry name" value="EXONUCLEASE"/>
    <property type="match status" value="1"/>
</dbReference>
<dbReference type="RefSeq" id="WP_308731705.1">
    <property type="nucleotide sequence ID" value="NZ_JAJEQN010000017.1"/>
</dbReference>
<organism evidence="1 2">
    <name type="scientific">Anthropogastromicrobium aceti</name>
    <dbReference type="NCBI Taxonomy" id="2981768"/>
    <lineage>
        <taxon>Bacteria</taxon>
        <taxon>Bacillati</taxon>
        <taxon>Bacillota</taxon>
        <taxon>Clostridia</taxon>
        <taxon>Lachnospirales</taxon>
        <taxon>Lachnospiraceae</taxon>
        <taxon>Anthropogastromicrobium</taxon>
    </lineage>
</organism>